<name>A0ABD1RDV1_9LAMI</name>
<dbReference type="Proteomes" id="UP001604336">
    <property type="component" value="Unassembled WGS sequence"/>
</dbReference>
<organism evidence="1 2">
    <name type="scientific">Abeliophyllum distichum</name>
    <dbReference type="NCBI Taxonomy" id="126358"/>
    <lineage>
        <taxon>Eukaryota</taxon>
        <taxon>Viridiplantae</taxon>
        <taxon>Streptophyta</taxon>
        <taxon>Embryophyta</taxon>
        <taxon>Tracheophyta</taxon>
        <taxon>Spermatophyta</taxon>
        <taxon>Magnoliopsida</taxon>
        <taxon>eudicotyledons</taxon>
        <taxon>Gunneridae</taxon>
        <taxon>Pentapetalae</taxon>
        <taxon>asterids</taxon>
        <taxon>lamiids</taxon>
        <taxon>Lamiales</taxon>
        <taxon>Oleaceae</taxon>
        <taxon>Forsythieae</taxon>
        <taxon>Abeliophyllum</taxon>
    </lineage>
</organism>
<sequence length="272" mass="32056">MQDQLDFGMRPIIRPTYRKPYPDCVDQPFTWPRRYKDAIELGRITFEPKKKMAVDENPFPQPINFNLLIPNLDKFGLLGFKLVVDNGEDEPLPSAFKHLKRKAWMSDEMNLCARYHREIGNVTERSYEQKTRPANTANFCPVGGQVRPLYEKQYGSFQGIRMSRPQPQCPNVWHSYNSRMGRVIMFNEMTRTQQRRFQRNYGQMMRQQHYVERSKATIESKVANENVLKNGEEVDMEASKEESLIEECVEKLKFECRKKDEDDDDAGRLITI</sequence>
<proteinExistence type="predicted"/>
<gene>
    <name evidence="1" type="ORF">Adt_30857</name>
</gene>
<comment type="caution">
    <text evidence="1">The sequence shown here is derived from an EMBL/GenBank/DDBJ whole genome shotgun (WGS) entry which is preliminary data.</text>
</comment>
<keyword evidence="2" id="KW-1185">Reference proteome</keyword>
<dbReference type="AlphaFoldDB" id="A0ABD1RDV1"/>
<accession>A0ABD1RDV1</accession>
<evidence type="ECO:0000313" key="2">
    <source>
        <dbReference type="Proteomes" id="UP001604336"/>
    </source>
</evidence>
<dbReference type="EMBL" id="JBFOLK010000009">
    <property type="protein sequence ID" value="KAL2486101.1"/>
    <property type="molecule type" value="Genomic_DNA"/>
</dbReference>
<protein>
    <submittedName>
        <fullName evidence="1">Retroelement</fullName>
    </submittedName>
</protein>
<reference evidence="2" key="1">
    <citation type="submission" date="2024-07" db="EMBL/GenBank/DDBJ databases">
        <title>Two chromosome-level genome assemblies of Korean endemic species Abeliophyllum distichum and Forsythia ovata (Oleaceae).</title>
        <authorList>
            <person name="Jang H."/>
        </authorList>
    </citation>
    <scope>NUCLEOTIDE SEQUENCE [LARGE SCALE GENOMIC DNA]</scope>
</reference>
<evidence type="ECO:0000313" key="1">
    <source>
        <dbReference type="EMBL" id="KAL2486101.1"/>
    </source>
</evidence>